<evidence type="ECO:0000313" key="4">
    <source>
        <dbReference type="EMBL" id="KAL0258559.1"/>
    </source>
</evidence>
<protein>
    <recommendedName>
        <fullName evidence="3">Phytase-like domain-containing protein</fullName>
    </recommendedName>
</protein>
<feature type="domain" description="Phytase-like" evidence="3">
    <location>
        <begin position="102"/>
        <end position="445"/>
    </location>
</feature>
<sequence length="580" mass="61408">MLMTAPLSALALLQPSLVSAAALRPLYEKTTTPSNATTAAVNTTICAGNTYTYRALAGYGFVPGTARDKHGDTLGGLGSSIAIEHGSWKLQPTDNGTALYTGILWALPDRGWNTNGTLNFTPRVHKLAVSFAPAEAAAANPNLQLEYLDTVLFSDPTGAPLTGLDPDASGAIEFPGFPALPVATYEGDGFGGDGPGGRRVSLDGEGLVLGADGSFWVSDEYGPYVYRFSKEGRMVGAIRPPDAYVPQRNGSQRHVQLFLSPSIELSTLGLHTDPGSFKRETNTHWLPSFSAASAPIYDPSRLPVPEDPTSGRANNQGFEGLTLSPDGTTLSVLVQSALMQDGGAGGKKSRRHARLLQYDMTSTNASSSSRRQPPTAPKAEYVVPLPTFVNDDGETRVAAQSEMLALGATQFLVLARDSGAGRAAKRTRSLYRHVDVFDVGEATDVVADDVDSVGGSVVTDAEEGVLADGIAPARYCAWLDFNVEGQLARFGLRNGGVDDGGLLNEKWESLAVVPVLAAPGGEVVEGEWFVISLSDNDFITQEGYMDGGRFEYKDETGASLDNQALVFRVGLERGLKPAGW</sequence>
<dbReference type="Proteomes" id="UP001430584">
    <property type="component" value="Unassembled WGS sequence"/>
</dbReference>
<dbReference type="EMBL" id="JAJVCZ030000006">
    <property type="protein sequence ID" value="KAL0258559.1"/>
    <property type="molecule type" value="Genomic_DNA"/>
</dbReference>
<feature type="compositionally biased region" description="Polar residues" evidence="1">
    <location>
        <begin position="359"/>
        <end position="372"/>
    </location>
</feature>
<keyword evidence="2" id="KW-0732">Signal</keyword>
<evidence type="ECO:0000259" key="3">
    <source>
        <dbReference type="Pfam" id="PF13449"/>
    </source>
</evidence>
<evidence type="ECO:0000256" key="1">
    <source>
        <dbReference type="SAM" id="MobiDB-lite"/>
    </source>
</evidence>
<organism evidence="4 5">
    <name type="scientific">Diplodia seriata</name>
    <dbReference type="NCBI Taxonomy" id="420778"/>
    <lineage>
        <taxon>Eukaryota</taxon>
        <taxon>Fungi</taxon>
        <taxon>Dikarya</taxon>
        <taxon>Ascomycota</taxon>
        <taxon>Pezizomycotina</taxon>
        <taxon>Dothideomycetes</taxon>
        <taxon>Dothideomycetes incertae sedis</taxon>
        <taxon>Botryosphaeriales</taxon>
        <taxon>Botryosphaeriaceae</taxon>
        <taxon>Diplodia</taxon>
    </lineage>
</organism>
<reference evidence="4 5" key="1">
    <citation type="submission" date="2024-02" db="EMBL/GenBank/DDBJ databases">
        <title>De novo assembly and annotation of 12 fungi associated with fruit tree decline syndrome in Ontario, Canada.</title>
        <authorList>
            <person name="Sulman M."/>
            <person name="Ellouze W."/>
            <person name="Ilyukhin E."/>
        </authorList>
    </citation>
    <scope>NUCLEOTIDE SEQUENCE [LARGE SCALE GENOMIC DNA]</scope>
    <source>
        <strain evidence="4 5">FDS-637</strain>
    </source>
</reference>
<accession>A0ABR3CDE8</accession>
<dbReference type="Pfam" id="PF13449">
    <property type="entry name" value="Phytase-like"/>
    <property type="match status" value="1"/>
</dbReference>
<dbReference type="RefSeq" id="XP_066631588.1">
    <property type="nucleotide sequence ID" value="XM_066777493.1"/>
</dbReference>
<gene>
    <name evidence="4" type="ORF">SLS55_006056</name>
</gene>
<evidence type="ECO:0000313" key="5">
    <source>
        <dbReference type="Proteomes" id="UP001430584"/>
    </source>
</evidence>
<dbReference type="PANTHER" id="PTHR37957:SF1">
    <property type="entry name" value="PHYTASE-LIKE DOMAIN-CONTAINING PROTEIN"/>
    <property type="match status" value="1"/>
</dbReference>
<dbReference type="InterPro" id="IPR027372">
    <property type="entry name" value="Phytase-like_dom"/>
</dbReference>
<feature type="region of interest" description="Disordered" evidence="1">
    <location>
        <begin position="359"/>
        <end position="378"/>
    </location>
</feature>
<evidence type="ECO:0000256" key="2">
    <source>
        <dbReference type="SAM" id="SignalP"/>
    </source>
</evidence>
<feature type="signal peptide" evidence="2">
    <location>
        <begin position="1"/>
        <end position="20"/>
    </location>
</feature>
<name>A0ABR3CDE8_9PEZI</name>
<feature type="chain" id="PRO_5045359106" description="Phytase-like domain-containing protein" evidence="2">
    <location>
        <begin position="21"/>
        <end position="580"/>
    </location>
</feature>
<proteinExistence type="predicted"/>
<feature type="region of interest" description="Disordered" evidence="1">
    <location>
        <begin position="296"/>
        <end position="324"/>
    </location>
</feature>
<keyword evidence="5" id="KW-1185">Reference proteome</keyword>
<comment type="caution">
    <text evidence="4">The sequence shown here is derived from an EMBL/GenBank/DDBJ whole genome shotgun (WGS) entry which is preliminary data.</text>
</comment>
<dbReference type="GeneID" id="92010141"/>
<dbReference type="PANTHER" id="PTHR37957">
    <property type="entry name" value="BLR7070 PROTEIN"/>
    <property type="match status" value="1"/>
</dbReference>